<dbReference type="GO" id="GO:0006310">
    <property type="term" value="P:DNA recombination"/>
    <property type="evidence" value="ECO:0007669"/>
    <property type="project" value="UniProtKB-KW"/>
</dbReference>
<dbReference type="PROSITE" id="PS50994">
    <property type="entry name" value="INTEGRASE"/>
    <property type="match status" value="1"/>
</dbReference>
<keyword evidence="13" id="KW-0238">DNA-binding</keyword>
<keyword evidence="11" id="KW-0695">RNA-directed DNA polymerase</keyword>
<dbReference type="GO" id="GO:0004190">
    <property type="term" value="F:aspartic-type endopeptidase activity"/>
    <property type="evidence" value="ECO:0007669"/>
    <property type="project" value="UniProtKB-KW"/>
</dbReference>
<dbReference type="Gene3D" id="3.10.20.370">
    <property type="match status" value="1"/>
</dbReference>
<dbReference type="Pfam" id="PF17917">
    <property type="entry name" value="RT_RNaseH"/>
    <property type="match status" value="1"/>
</dbReference>
<accession>A0AAQ3SQQ2</accession>
<gene>
    <name evidence="16" type="ORF">U9M48_009157</name>
</gene>
<dbReference type="GO" id="GO:0004519">
    <property type="term" value="F:endonuclease activity"/>
    <property type="evidence" value="ECO:0007669"/>
    <property type="project" value="UniProtKB-KW"/>
</dbReference>
<dbReference type="PANTHER" id="PTHR37984">
    <property type="entry name" value="PROTEIN CBG26694"/>
    <property type="match status" value="1"/>
</dbReference>
<keyword evidence="8" id="KW-0378">Hydrolase</keyword>
<dbReference type="GO" id="GO:0006508">
    <property type="term" value="P:proteolysis"/>
    <property type="evidence" value="ECO:0007669"/>
    <property type="project" value="UniProtKB-KW"/>
</dbReference>
<evidence type="ECO:0000256" key="9">
    <source>
        <dbReference type="ARBA" id="ARBA00022842"/>
    </source>
</evidence>
<keyword evidence="2" id="KW-0808">Transferase</keyword>
<dbReference type="SUPFAM" id="SSF56672">
    <property type="entry name" value="DNA/RNA polymerases"/>
    <property type="match status" value="1"/>
</dbReference>
<keyword evidence="6" id="KW-0064">Aspartyl protease</keyword>
<dbReference type="InterPro" id="IPR041373">
    <property type="entry name" value="RT_RNaseH"/>
</dbReference>
<proteinExistence type="predicted"/>
<keyword evidence="12" id="KW-0239">DNA-directed DNA polymerase</keyword>
<dbReference type="Pfam" id="PF17921">
    <property type="entry name" value="Integrase_H2C2"/>
    <property type="match status" value="1"/>
</dbReference>
<evidence type="ECO:0000256" key="6">
    <source>
        <dbReference type="ARBA" id="ARBA00022750"/>
    </source>
</evidence>
<protein>
    <recommendedName>
        <fullName evidence="15">Integrase catalytic domain-containing protein</fullName>
    </recommendedName>
</protein>
<dbReference type="InterPro" id="IPR043502">
    <property type="entry name" value="DNA/RNA_pol_sf"/>
</dbReference>
<dbReference type="InterPro" id="IPR001584">
    <property type="entry name" value="Integrase_cat-core"/>
</dbReference>
<evidence type="ECO:0000313" key="16">
    <source>
        <dbReference type="EMBL" id="WVZ58942.1"/>
    </source>
</evidence>
<dbReference type="SUPFAM" id="SSF53098">
    <property type="entry name" value="Ribonuclease H-like"/>
    <property type="match status" value="1"/>
</dbReference>
<dbReference type="FunFam" id="1.10.340.70:FF:000001">
    <property type="entry name" value="Retrovirus-related Pol polyprotein from transposon gypsy-like Protein"/>
    <property type="match status" value="1"/>
</dbReference>
<evidence type="ECO:0000256" key="10">
    <source>
        <dbReference type="ARBA" id="ARBA00022908"/>
    </source>
</evidence>
<keyword evidence="17" id="KW-1185">Reference proteome</keyword>
<dbReference type="Gene3D" id="3.10.10.10">
    <property type="entry name" value="HIV Type 1 Reverse Transcriptase, subunit A, domain 1"/>
    <property type="match status" value="1"/>
</dbReference>
<dbReference type="InterPro" id="IPR056924">
    <property type="entry name" value="SH3_Tf2-1"/>
</dbReference>
<dbReference type="CDD" id="cd09274">
    <property type="entry name" value="RNase_HI_RT_Ty3"/>
    <property type="match status" value="1"/>
</dbReference>
<name>A0AAQ3SQQ2_PASNO</name>
<dbReference type="PANTHER" id="PTHR37984:SF5">
    <property type="entry name" value="PROTEIN NYNRIN-LIKE"/>
    <property type="match status" value="1"/>
</dbReference>
<keyword evidence="5" id="KW-0479">Metal-binding</keyword>
<dbReference type="InterPro" id="IPR041588">
    <property type="entry name" value="Integrase_H2C2"/>
</dbReference>
<dbReference type="Proteomes" id="UP001341281">
    <property type="component" value="Chromosome 02"/>
</dbReference>
<evidence type="ECO:0000256" key="14">
    <source>
        <dbReference type="ARBA" id="ARBA00023172"/>
    </source>
</evidence>
<keyword evidence="1" id="KW-0645">Protease</keyword>
<dbReference type="Gene3D" id="1.10.340.70">
    <property type="match status" value="1"/>
</dbReference>
<organism evidence="16 17">
    <name type="scientific">Paspalum notatum var. saurae</name>
    <dbReference type="NCBI Taxonomy" id="547442"/>
    <lineage>
        <taxon>Eukaryota</taxon>
        <taxon>Viridiplantae</taxon>
        <taxon>Streptophyta</taxon>
        <taxon>Embryophyta</taxon>
        <taxon>Tracheophyta</taxon>
        <taxon>Spermatophyta</taxon>
        <taxon>Magnoliopsida</taxon>
        <taxon>Liliopsida</taxon>
        <taxon>Poales</taxon>
        <taxon>Poaceae</taxon>
        <taxon>PACMAD clade</taxon>
        <taxon>Panicoideae</taxon>
        <taxon>Andropogonodae</taxon>
        <taxon>Paspaleae</taxon>
        <taxon>Paspalinae</taxon>
        <taxon>Paspalum</taxon>
    </lineage>
</organism>
<evidence type="ECO:0000256" key="8">
    <source>
        <dbReference type="ARBA" id="ARBA00022801"/>
    </source>
</evidence>
<dbReference type="GO" id="GO:0003677">
    <property type="term" value="F:DNA binding"/>
    <property type="evidence" value="ECO:0007669"/>
    <property type="project" value="UniProtKB-KW"/>
</dbReference>
<evidence type="ECO:0000313" key="17">
    <source>
        <dbReference type="Proteomes" id="UP001341281"/>
    </source>
</evidence>
<evidence type="ECO:0000256" key="3">
    <source>
        <dbReference type="ARBA" id="ARBA00022695"/>
    </source>
</evidence>
<dbReference type="InterPro" id="IPR036397">
    <property type="entry name" value="RNaseH_sf"/>
</dbReference>
<keyword evidence="3" id="KW-0548">Nucleotidyltransferase</keyword>
<evidence type="ECO:0000256" key="11">
    <source>
        <dbReference type="ARBA" id="ARBA00022918"/>
    </source>
</evidence>
<dbReference type="InterPro" id="IPR050951">
    <property type="entry name" value="Retrovirus_Pol_polyprotein"/>
</dbReference>
<evidence type="ECO:0000256" key="7">
    <source>
        <dbReference type="ARBA" id="ARBA00022759"/>
    </source>
</evidence>
<dbReference type="InterPro" id="IPR000477">
    <property type="entry name" value="RT_dom"/>
</dbReference>
<dbReference type="GO" id="GO:0046872">
    <property type="term" value="F:metal ion binding"/>
    <property type="evidence" value="ECO:0007669"/>
    <property type="project" value="UniProtKB-KW"/>
</dbReference>
<feature type="domain" description="Integrase catalytic" evidence="15">
    <location>
        <begin position="422"/>
        <end position="627"/>
    </location>
</feature>
<dbReference type="InterPro" id="IPR012337">
    <property type="entry name" value="RNaseH-like_sf"/>
</dbReference>
<keyword evidence="9" id="KW-0460">Magnesium</keyword>
<dbReference type="Pfam" id="PF00078">
    <property type="entry name" value="RVT_1"/>
    <property type="match status" value="1"/>
</dbReference>
<evidence type="ECO:0000256" key="5">
    <source>
        <dbReference type="ARBA" id="ARBA00022723"/>
    </source>
</evidence>
<keyword evidence="4" id="KW-0540">Nuclease</keyword>
<evidence type="ECO:0000256" key="2">
    <source>
        <dbReference type="ARBA" id="ARBA00022679"/>
    </source>
</evidence>
<keyword evidence="10" id="KW-0229">DNA integration</keyword>
<reference evidence="16 17" key="1">
    <citation type="submission" date="2024-02" db="EMBL/GenBank/DDBJ databases">
        <title>High-quality chromosome-scale genome assembly of Pensacola bahiagrass (Paspalum notatum Flugge var. saurae).</title>
        <authorList>
            <person name="Vega J.M."/>
            <person name="Podio M."/>
            <person name="Orjuela J."/>
            <person name="Siena L.A."/>
            <person name="Pessino S.C."/>
            <person name="Combes M.C."/>
            <person name="Mariac C."/>
            <person name="Albertini E."/>
            <person name="Pupilli F."/>
            <person name="Ortiz J.P.A."/>
            <person name="Leblanc O."/>
        </authorList>
    </citation>
    <scope>NUCLEOTIDE SEQUENCE [LARGE SCALE GENOMIC DNA]</scope>
    <source>
        <strain evidence="16">R1</strain>
        <tissue evidence="16">Leaf</tissue>
    </source>
</reference>
<dbReference type="AlphaFoldDB" id="A0AAQ3SQQ2"/>
<dbReference type="GO" id="GO:0003887">
    <property type="term" value="F:DNA-directed DNA polymerase activity"/>
    <property type="evidence" value="ECO:0007669"/>
    <property type="project" value="UniProtKB-KW"/>
</dbReference>
<evidence type="ECO:0000256" key="12">
    <source>
        <dbReference type="ARBA" id="ARBA00022932"/>
    </source>
</evidence>
<evidence type="ECO:0000256" key="1">
    <source>
        <dbReference type="ARBA" id="ARBA00022670"/>
    </source>
</evidence>
<sequence>MQKGHIRESISPCAVPALLTPKKDAINKITVRYRFPIPRLDDMLDQLSGAKIFTKLDLKSGYHQIRITPGDEWKTAFKTKEGLYEWLVMPFGLSNAQVLEVLKQNELYVNLKKCVFLQKQLLLLGFIIISECIHVDDSKVAVIRDWPTPNNISKNETAEASFKEIKEKLSQALLLILPDFNKTFELKRDASGVGIGAVLSQERKPIAFFSEKLSDARQKWSTYQQELIAVFKALKTWEVYLLPKEFIVYTDHQSLKHFRNQKHAAYLESFNYLIVHKSGATNRVADALSRRACLLISFEAELSGMEQIKNLYENDDDFGQVWFKHLQGQPLREEYVVQDGYLFKNDRLCIPRSSLRDKLIRELHSSDLSGHVGRDKTIANLQARYYWPQLKRDAGKFVQRCPVCQTYKGQVQNTGLYMPLAVPCAPWEDLSMDFVLGLPRTRRGNDAVYVVVDRFSKMAHFIPCRKTTDAHHVANLFFREIVRLYGVPRSMVSDRDTKFLAAFWLTLWRQFNTELKFLSTVHPQTDGQTEVGQWDLALSLVEFAYNNFEHRSTGKSPFSIVYTKVPRHVVDLLKLPLRENSRSAASFANNYSDLFKEVHDVLEALNRKYKQLADKRRRPMSFIVGDRVMVYLRKERLPARVHGKLRQRKYGLFSILKKINDHAYVVDLPREMNISNTFNVADISLYHPE</sequence>
<dbReference type="Gene3D" id="3.30.70.270">
    <property type="match status" value="1"/>
</dbReference>
<dbReference type="EMBL" id="CP144746">
    <property type="protein sequence ID" value="WVZ58942.1"/>
    <property type="molecule type" value="Genomic_DNA"/>
</dbReference>
<dbReference type="Gene3D" id="3.30.420.10">
    <property type="entry name" value="Ribonuclease H-like superfamily/Ribonuclease H"/>
    <property type="match status" value="1"/>
</dbReference>
<evidence type="ECO:0000256" key="4">
    <source>
        <dbReference type="ARBA" id="ARBA00022722"/>
    </source>
</evidence>
<evidence type="ECO:0000259" key="15">
    <source>
        <dbReference type="PROSITE" id="PS50994"/>
    </source>
</evidence>
<evidence type="ECO:0000256" key="13">
    <source>
        <dbReference type="ARBA" id="ARBA00023125"/>
    </source>
</evidence>
<keyword evidence="7" id="KW-0255">Endonuclease</keyword>
<dbReference type="GO" id="GO:0015074">
    <property type="term" value="P:DNA integration"/>
    <property type="evidence" value="ECO:0007669"/>
    <property type="project" value="UniProtKB-KW"/>
</dbReference>
<keyword evidence="14" id="KW-0233">DNA recombination</keyword>
<dbReference type="GO" id="GO:0003964">
    <property type="term" value="F:RNA-directed DNA polymerase activity"/>
    <property type="evidence" value="ECO:0007669"/>
    <property type="project" value="UniProtKB-KW"/>
</dbReference>
<dbReference type="CDD" id="cd01647">
    <property type="entry name" value="RT_LTR"/>
    <property type="match status" value="1"/>
</dbReference>
<dbReference type="Pfam" id="PF24626">
    <property type="entry name" value="SH3_Tf2-1"/>
    <property type="match status" value="1"/>
</dbReference>
<dbReference type="InterPro" id="IPR043128">
    <property type="entry name" value="Rev_trsase/Diguanyl_cyclase"/>
</dbReference>
<dbReference type="FunFam" id="3.10.10.10:FF:000007">
    <property type="entry name" value="Retrovirus-related Pol polyprotein from transposon 17.6-like Protein"/>
    <property type="match status" value="1"/>
</dbReference>